<name>A0ABW8GB06_9GAMM</name>
<evidence type="ECO:0000313" key="2">
    <source>
        <dbReference type="Proteomes" id="UP001617689"/>
    </source>
</evidence>
<keyword evidence="2" id="KW-1185">Reference proteome</keyword>
<dbReference type="Pfam" id="PF20131">
    <property type="entry name" value="MC3"/>
    <property type="match status" value="1"/>
</dbReference>
<organism evidence="1 2">
    <name type="scientific">Pectobacterium actinidiae</name>
    <dbReference type="NCBI Taxonomy" id="1507808"/>
    <lineage>
        <taxon>Bacteria</taxon>
        <taxon>Pseudomonadati</taxon>
        <taxon>Pseudomonadota</taxon>
        <taxon>Gammaproteobacteria</taxon>
        <taxon>Enterobacterales</taxon>
        <taxon>Pectobacteriaceae</taxon>
        <taxon>Pectobacterium</taxon>
    </lineage>
</organism>
<accession>A0ABW8GB06</accession>
<protein>
    <submittedName>
        <fullName evidence="1">Three component ABC system middle component</fullName>
    </submittedName>
</protein>
<dbReference type="InterPro" id="IPR045390">
    <property type="entry name" value="ABC-3C_MC3"/>
</dbReference>
<dbReference type="Proteomes" id="UP001617689">
    <property type="component" value="Unassembled WGS sequence"/>
</dbReference>
<evidence type="ECO:0000313" key="1">
    <source>
        <dbReference type="EMBL" id="MFJ5429772.1"/>
    </source>
</evidence>
<comment type="caution">
    <text evidence="1">The sequence shown here is derived from an EMBL/GenBank/DDBJ whole genome shotgun (WGS) entry which is preliminary data.</text>
</comment>
<proteinExistence type="predicted"/>
<sequence length="160" mass="18695">MFYKDKNIINNSSLSCFLLVLFSEEYEKLSVDNRYPDLMQYLIILPFVWHKISREAIKTKRSSTPLDIVILESQLIKYNFKERVIDYTGATLQGLNFAVSSGLLIKFEENNKILFKRGLKKWPPNVKKTLPADMSKTITRLANWFYHMDTSSIYSLLLGK</sequence>
<gene>
    <name evidence="1" type="ORF">ACIPUP_11465</name>
</gene>
<dbReference type="RefSeq" id="WP_400396015.1">
    <property type="nucleotide sequence ID" value="NZ_JBIXLL010000005.1"/>
</dbReference>
<dbReference type="EMBL" id="JBIXLL010000005">
    <property type="protein sequence ID" value="MFJ5429772.1"/>
    <property type="molecule type" value="Genomic_DNA"/>
</dbReference>
<reference evidence="1 2" key="1">
    <citation type="submission" date="2024-10" db="EMBL/GenBank/DDBJ databases">
        <authorList>
            <person name="Lu C.-H."/>
        </authorList>
    </citation>
    <scope>NUCLEOTIDE SEQUENCE [LARGE SCALE GENOMIC DNA]</scope>
    <source>
        <strain evidence="1 2">22ZTDG03-2</strain>
    </source>
</reference>